<sequence length="144" mass="16048">MPFQAAETWLTTTNTSAFFTLTGGVLRRRGFLHERRRREARERRQSLTEISLSSPLSSELSLSTHLSLRCTHGTRFLPLLTATATTILQLGSGAFCRDSDKEDSSFLELSLSSKDASQALSLFGSVSLSLRQWRRWQPSSSPAP</sequence>
<feature type="non-terminal residue" evidence="1">
    <location>
        <position position="144"/>
    </location>
</feature>
<accession>A0ABU6QX00</accession>
<evidence type="ECO:0000313" key="1">
    <source>
        <dbReference type="EMBL" id="MED6116627.1"/>
    </source>
</evidence>
<keyword evidence="2" id="KW-1185">Reference proteome</keyword>
<protein>
    <submittedName>
        <fullName evidence="1">Uncharacterized protein</fullName>
    </submittedName>
</protein>
<gene>
    <name evidence="1" type="ORF">PIB30_101966</name>
</gene>
<reference evidence="1 2" key="1">
    <citation type="journal article" date="2023" name="Plants (Basel)">
        <title>Bridging the Gap: Combining Genomics and Transcriptomics Approaches to Understand Stylosanthes scabra, an Orphan Legume from the Brazilian Caatinga.</title>
        <authorList>
            <person name="Ferreira-Neto J.R.C."/>
            <person name="da Silva M.D."/>
            <person name="Binneck E."/>
            <person name="de Melo N.F."/>
            <person name="da Silva R.H."/>
            <person name="de Melo A.L.T.M."/>
            <person name="Pandolfi V."/>
            <person name="Bustamante F.O."/>
            <person name="Brasileiro-Vidal A.C."/>
            <person name="Benko-Iseppon A.M."/>
        </authorList>
    </citation>
    <scope>NUCLEOTIDE SEQUENCE [LARGE SCALE GENOMIC DNA]</scope>
    <source>
        <tissue evidence="1">Leaves</tissue>
    </source>
</reference>
<dbReference type="Proteomes" id="UP001341840">
    <property type="component" value="Unassembled WGS sequence"/>
</dbReference>
<proteinExistence type="predicted"/>
<dbReference type="EMBL" id="JASCZI010003064">
    <property type="protein sequence ID" value="MED6116627.1"/>
    <property type="molecule type" value="Genomic_DNA"/>
</dbReference>
<name>A0ABU6QX00_9FABA</name>
<evidence type="ECO:0000313" key="2">
    <source>
        <dbReference type="Proteomes" id="UP001341840"/>
    </source>
</evidence>
<comment type="caution">
    <text evidence="1">The sequence shown here is derived from an EMBL/GenBank/DDBJ whole genome shotgun (WGS) entry which is preliminary data.</text>
</comment>
<organism evidence="1 2">
    <name type="scientific">Stylosanthes scabra</name>
    <dbReference type="NCBI Taxonomy" id="79078"/>
    <lineage>
        <taxon>Eukaryota</taxon>
        <taxon>Viridiplantae</taxon>
        <taxon>Streptophyta</taxon>
        <taxon>Embryophyta</taxon>
        <taxon>Tracheophyta</taxon>
        <taxon>Spermatophyta</taxon>
        <taxon>Magnoliopsida</taxon>
        <taxon>eudicotyledons</taxon>
        <taxon>Gunneridae</taxon>
        <taxon>Pentapetalae</taxon>
        <taxon>rosids</taxon>
        <taxon>fabids</taxon>
        <taxon>Fabales</taxon>
        <taxon>Fabaceae</taxon>
        <taxon>Papilionoideae</taxon>
        <taxon>50 kb inversion clade</taxon>
        <taxon>dalbergioids sensu lato</taxon>
        <taxon>Dalbergieae</taxon>
        <taxon>Pterocarpus clade</taxon>
        <taxon>Stylosanthes</taxon>
    </lineage>
</organism>